<evidence type="ECO:0000313" key="11">
    <source>
        <dbReference type="Proteomes" id="UP000044938"/>
    </source>
</evidence>
<evidence type="ECO:0000313" key="15">
    <source>
        <dbReference type="Proteomes" id="UP000050164"/>
    </source>
</evidence>
<dbReference type="EMBL" id="CNFT01002389">
    <property type="protein sequence ID" value="CKU22341.1"/>
    <property type="molecule type" value="Genomic_DNA"/>
</dbReference>
<gene>
    <name evidence="5" type="ORF">ERS007661_04272</name>
    <name evidence="7" type="ORF">ERS007679_04257</name>
    <name evidence="1" type="ORF">ERS007688_04050</name>
    <name evidence="6" type="ORF">ERS007720_02632</name>
    <name evidence="8" type="ORF">ERS007739_04129</name>
    <name evidence="2" type="ORF">ERS027659_01016</name>
    <name evidence="4" type="ORF">ERS027659_05117</name>
    <name evidence="3" type="ORF">ERS027661_02228</name>
</gene>
<dbReference type="EMBL" id="CNFT01000164">
    <property type="protein sequence ID" value="CKR25617.1"/>
    <property type="molecule type" value="Genomic_DNA"/>
</dbReference>
<evidence type="ECO:0000313" key="8">
    <source>
        <dbReference type="EMBL" id="COZ78623.1"/>
    </source>
</evidence>
<reference evidence="9 10" key="1">
    <citation type="submission" date="2015-03" db="EMBL/GenBank/DDBJ databases">
        <authorList>
            <consortium name="Pathogen Informatics"/>
        </authorList>
    </citation>
    <scope>NUCLEOTIDE SEQUENCE [LARGE SCALE GENOMIC DNA]</scope>
    <source>
        <strain evidence="2 15">Bir 185</strain>
        <strain evidence="3 14">Bir 187</strain>
        <strain evidence="5 10">D00501624</strain>
        <strain evidence="7 12">G09801536</strain>
        <strain evidence="1 13">H09601792</strain>
        <strain evidence="6 11">M09401471</strain>
        <strain evidence="9">N09902308</strain>
    </source>
</reference>
<dbReference type="EMBL" id="CQQC01002396">
    <property type="protein sequence ID" value="CNW79065.1"/>
    <property type="molecule type" value="Genomic_DNA"/>
</dbReference>
<evidence type="ECO:0000313" key="7">
    <source>
        <dbReference type="EMBL" id="COW75278.1"/>
    </source>
</evidence>
<organism evidence="8 9">
    <name type="scientific">Mycobacterium tuberculosis</name>
    <dbReference type="NCBI Taxonomy" id="1773"/>
    <lineage>
        <taxon>Bacteria</taxon>
        <taxon>Bacillati</taxon>
        <taxon>Actinomycetota</taxon>
        <taxon>Actinomycetes</taxon>
        <taxon>Mycobacteriales</taxon>
        <taxon>Mycobacteriaceae</taxon>
        <taxon>Mycobacterium</taxon>
        <taxon>Mycobacterium tuberculosis complex</taxon>
    </lineage>
</organism>
<dbReference type="EMBL" id="CFOH01001047">
    <property type="protein sequence ID" value="CFE77548.1"/>
    <property type="molecule type" value="Genomic_DNA"/>
</dbReference>
<accession>A0A654ZI49</accession>
<evidence type="ECO:0000313" key="10">
    <source>
        <dbReference type="Proteomes" id="UP000039217"/>
    </source>
</evidence>
<evidence type="ECO:0000313" key="4">
    <source>
        <dbReference type="EMBL" id="CKU22341.1"/>
    </source>
</evidence>
<evidence type="ECO:0000313" key="5">
    <source>
        <dbReference type="EMBL" id="CNW79065.1"/>
    </source>
</evidence>
<evidence type="ECO:0000313" key="2">
    <source>
        <dbReference type="EMBL" id="CKR25617.1"/>
    </source>
</evidence>
<dbReference type="Proteomes" id="UP000046947">
    <property type="component" value="Unassembled WGS sequence"/>
</dbReference>
<dbReference type="EMBL" id="CSAD01001012">
    <property type="protein sequence ID" value="COW75278.1"/>
    <property type="molecule type" value="Genomic_DNA"/>
</dbReference>
<evidence type="ECO:0000313" key="13">
    <source>
        <dbReference type="Proteomes" id="UP000046947"/>
    </source>
</evidence>
<dbReference type="Proteomes" id="UP000045842">
    <property type="component" value="Unassembled WGS sequence"/>
</dbReference>
<dbReference type="Proteomes" id="UP000049023">
    <property type="component" value="Unassembled WGS sequence"/>
</dbReference>
<evidence type="ECO:0000313" key="12">
    <source>
        <dbReference type="Proteomes" id="UP000045842"/>
    </source>
</evidence>
<protein>
    <submittedName>
        <fullName evidence="8">Uncharacterized protein</fullName>
    </submittedName>
</protein>
<reference evidence="8" key="2">
    <citation type="submission" date="2015-03" db="EMBL/GenBank/DDBJ databases">
        <authorList>
            <consortium name="Pathogen Informatics"/>
            <person name="Murphy D."/>
        </authorList>
    </citation>
    <scope>NUCLEOTIDE SEQUENCE</scope>
    <source>
        <strain evidence="8">N09902308</strain>
    </source>
</reference>
<name>A0A654ZI49_MYCTX</name>
<dbReference type="Proteomes" id="UP000039021">
    <property type="component" value="Unassembled WGS sequence"/>
</dbReference>
<evidence type="ECO:0000313" key="1">
    <source>
        <dbReference type="EMBL" id="CFE77548.1"/>
    </source>
</evidence>
<dbReference type="Proteomes" id="UP000050164">
    <property type="component" value="Unassembled WGS sequence"/>
</dbReference>
<evidence type="ECO:0000313" key="6">
    <source>
        <dbReference type="EMBL" id="COW43274.1"/>
    </source>
</evidence>
<dbReference type="Proteomes" id="UP000039217">
    <property type="component" value="Unassembled WGS sequence"/>
</dbReference>
<evidence type="ECO:0000313" key="9">
    <source>
        <dbReference type="Proteomes" id="UP000039021"/>
    </source>
</evidence>
<dbReference type="EMBL" id="CSBK01002397">
    <property type="protein sequence ID" value="COZ78623.1"/>
    <property type="molecule type" value="Genomic_DNA"/>
</dbReference>
<evidence type="ECO:0000313" key="3">
    <source>
        <dbReference type="EMBL" id="CKR85889.1"/>
    </source>
</evidence>
<dbReference type="Proteomes" id="UP000044938">
    <property type="component" value="Unassembled WGS sequence"/>
</dbReference>
<sequence length="59" mass="6344">MAVMTLSTASRDAFAASALHLVWIAWISANCSGNGFFDARTSSISLFPSPAMPVNRLRK</sequence>
<evidence type="ECO:0000313" key="14">
    <source>
        <dbReference type="Proteomes" id="UP000049023"/>
    </source>
</evidence>
<dbReference type="EMBL" id="CSAJ01000351">
    <property type="protein sequence ID" value="COW43274.1"/>
    <property type="molecule type" value="Genomic_DNA"/>
</dbReference>
<dbReference type="AlphaFoldDB" id="A0A654ZI49"/>
<dbReference type="EMBL" id="CNFU01000451">
    <property type="protein sequence ID" value="CKR85889.1"/>
    <property type="molecule type" value="Genomic_DNA"/>
</dbReference>
<proteinExistence type="predicted"/>